<organism evidence="1 2">
    <name type="scientific">Saccharopolyspora cebuensis</name>
    <dbReference type="NCBI Taxonomy" id="418759"/>
    <lineage>
        <taxon>Bacteria</taxon>
        <taxon>Bacillati</taxon>
        <taxon>Actinomycetota</taxon>
        <taxon>Actinomycetes</taxon>
        <taxon>Pseudonocardiales</taxon>
        <taxon>Pseudonocardiaceae</taxon>
        <taxon>Saccharopolyspora</taxon>
    </lineage>
</organism>
<gene>
    <name evidence="1" type="ORF">AB8O55_26135</name>
</gene>
<keyword evidence="2" id="KW-1185">Reference proteome</keyword>
<dbReference type="RefSeq" id="WP_369775573.1">
    <property type="nucleotide sequence ID" value="NZ_JBGEHV010000069.1"/>
</dbReference>
<evidence type="ECO:0000313" key="2">
    <source>
        <dbReference type="Proteomes" id="UP001564626"/>
    </source>
</evidence>
<reference evidence="1 2" key="1">
    <citation type="submission" date="2024-08" db="EMBL/GenBank/DDBJ databases">
        <title>Genome mining of Saccharopolyspora cebuensis PGLac3 from Nigerian medicinal plant.</title>
        <authorList>
            <person name="Ezeobiora C.E."/>
            <person name="Igbokwe N.H."/>
            <person name="Amin D.H."/>
            <person name="Mendie U.E."/>
        </authorList>
    </citation>
    <scope>NUCLEOTIDE SEQUENCE [LARGE SCALE GENOMIC DNA]</scope>
    <source>
        <strain evidence="1 2">PGLac3</strain>
    </source>
</reference>
<dbReference type="PANTHER" id="PTHR38436">
    <property type="entry name" value="POLYKETIDE CYCLASE SNOAL-LIKE DOMAIN"/>
    <property type="match status" value="1"/>
</dbReference>
<proteinExistence type="predicted"/>
<dbReference type="Pfam" id="PF07366">
    <property type="entry name" value="SnoaL"/>
    <property type="match status" value="1"/>
</dbReference>
<dbReference type="Proteomes" id="UP001564626">
    <property type="component" value="Unassembled WGS sequence"/>
</dbReference>
<comment type="caution">
    <text evidence="1">The sequence shown here is derived from an EMBL/GenBank/DDBJ whole genome shotgun (WGS) entry which is preliminary data.</text>
</comment>
<name>A0ABV4CP80_9PSEU</name>
<dbReference type="InterPro" id="IPR032710">
    <property type="entry name" value="NTF2-like_dom_sf"/>
</dbReference>
<dbReference type="PANTHER" id="PTHR38436:SF1">
    <property type="entry name" value="ESTER CYCLASE"/>
    <property type="match status" value="1"/>
</dbReference>
<evidence type="ECO:0000313" key="1">
    <source>
        <dbReference type="EMBL" id="MEY8042901.1"/>
    </source>
</evidence>
<protein>
    <submittedName>
        <fullName evidence="1">Ester cyclase</fullName>
    </submittedName>
</protein>
<dbReference type="SUPFAM" id="SSF54427">
    <property type="entry name" value="NTF2-like"/>
    <property type="match status" value="1"/>
</dbReference>
<accession>A0ABV4CP80</accession>
<dbReference type="InterPro" id="IPR009959">
    <property type="entry name" value="Cyclase_SnoaL-like"/>
</dbReference>
<sequence>MTEYLRAHHELTEVSRRLPQRFADACNRRDLDTIRALIHPDAVHHSRLSDYPMAGIEFAFRATWSAFPDLTWTVERIIADGAWVTALMRLNGTHEGEYLGQAGTGRKVSWYSVDVARVHEGRYIEHRGIFDELYLLAQTGVVPESYLLQMS</sequence>
<dbReference type="EMBL" id="JBGEHV010000069">
    <property type="protein sequence ID" value="MEY8042901.1"/>
    <property type="molecule type" value="Genomic_DNA"/>
</dbReference>
<dbReference type="Gene3D" id="3.10.450.50">
    <property type="match status" value="1"/>
</dbReference>